<feature type="transmembrane region" description="Helical" evidence="1">
    <location>
        <begin position="94"/>
        <end position="116"/>
    </location>
</feature>
<proteinExistence type="predicted"/>
<name>A0A7U3ZNC4_RUNSL</name>
<feature type="transmembrane region" description="Helical" evidence="1">
    <location>
        <begin position="164"/>
        <end position="182"/>
    </location>
</feature>
<keyword evidence="3" id="KW-1185">Reference proteome</keyword>
<evidence type="ECO:0000313" key="3">
    <source>
        <dbReference type="Proteomes" id="UP000000493"/>
    </source>
</evidence>
<reference evidence="2 3" key="2">
    <citation type="journal article" date="2012" name="Stand. Genomic Sci.">
        <title>Complete genome sequence of the aquatic bacterium Runella slithyformis type strain (LSU 4(T)).</title>
        <authorList>
            <person name="Copeland A."/>
            <person name="Zhang X."/>
            <person name="Misra M."/>
            <person name="Lapidus A."/>
            <person name="Nolan M."/>
            <person name="Lucas S."/>
            <person name="Deshpande S."/>
            <person name="Cheng J.F."/>
            <person name="Tapia R."/>
            <person name="Goodwin L.A."/>
            <person name="Pitluck S."/>
            <person name="Liolios K."/>
            <person name="Pagani I."/>
            <person name="Ivanova N."/>
            <person name="Mikhailova N."/>
            <person name="Pati A."/>
            <person name="Chen A."/>
            <person name="Palaniappan K."/>
            <person name="Land M."/>
            <person name="Hauser L."/>
            <person name="Pan C."/>
            <person name="Jeffries C.D."/>
            <person name="Detter J.C."/>
            <person name="Brambilla E.M."/>
            <person name="Rohde M."/>
            <person name="Djao O.D."/>
            <person name="Goker M."/>
            <person name="Sikorski J."/>
            <person name="Tindall B.J."/>
            <person name="Woyke T."/>
            <person name="Bristow J."/>
            <person name="Eisen J.A."/>
            <person name="Markowitz V."/>
            <person name="Hugenholtz P."/>
            <person name="Kyrpides N.C."/>
            <person name="Klenk H.P."/>
            <person name="Mavromatis K."/>
        </authorList>
    </citation>
    <scope>NUCLEOTIDE SEQUENCE [LARGE SCALE GENOMIC DNA]</scope>
    <source>
        <strain evidence="3">ATCC 29530 / DSM 19594 / LMG 11500 / NCIMB 11436 / LSU 4</strain>
    </source>
</reference>
<dbReference type="AlphaFoldDB" id="A0A7U3ZNC4"/>
<feature type="transmembrane region" description="Helical" evidence="1">
    <location>
        <begin position="29"/>
        <end position="52"/>
    </location>
</feature>
<evidence type="ECO:0000313" key="2">
    <source>
        <dbReference type="EMBL" id="AEI50395.1"/>
    </source>
</evidence>
<gene>
    <name evidence="2" type="ordered locus">Runsl_4044</name>
</gene>
<keyword evidence="1" id="KW-1133">Transmembrane helix</keyword>
<keyword evidence="1" id="KW-0472">Membrane</keyword>
<reference evidence="3" key="1">
    <citation type="submission" date="2011-06" db="EMBL/GenBank/DDBJ databases">
        <title>The complete genome of chromosome of Runella slithyformis DSM 19594.</title>
        <authorList>
            <consortium name="US DOE Joint Genome Institute (JGI-PGF)"/>
            <person name="Lucas S."/>
            <person name="Han J."/>
            <person name="Lapidus A."/>
            <person name="Bruce D."/>
            <person name="Goodwin L."/>
            <person name="Pitluck S."/>
            <person name="Peters L."/>
            <person name="Kyrpides N."/>
            <person name="Mavromatis K."/>
            <person name="Ivanova N."/>
            <person name="Ovchinnikova G."/>
            <person name="Zhang X."/>
            <person name="Misra M."/>
            <person name="Detter J.C."/>
            <person name="Tapia R."/>
            <person name="Han C."/>
            <person name="Land M."/>
            <person name="Hauser L."/>
            <person name="Markowitz V."/>
            <person name="Cheng J.-F."/>
            <person name="Hugenholtz P."/>
            <person name="Woyke T."/>
            <person name="Wu D."/>
            <person name="Tindall B."/>
            <person name="Faehrich R."/>
            <person name="Brambilla E."/>
            <person name="Klenk H.-P."/>
            <person name="Eisen J.A."/>
        </authorList>
    </citation>
    <scope>NUCLEOTIDE SEQUENCE [LARGE SCALE GENOMIC DNA]</scope>
    <source>
        <strain evidence="3">ATCC 29530 / DSM 19594 / LMG 11500 / NCIMB 11436 / LSU 4</strain>
    </source>
</reference>
<keyword evidence="1" id="KW-0812">Transmembrane</keyword>
<organism evidence="2 3">
    <name type="scientific">Runella slithyformis (strain ATCC 29530 / DSM 19594 / LMG 11500 / NCIMB 11436 / LSU 4)</name>
    <dbReference type="NCBI Taxonomy" id="761193"/>
    <lineage>
        <taxon>Bacteria</taxon>
        <taxon>Pseudomonadati</taxon>
        <taxon>Bacteroidota</taxon>
        <taxon>Cytophagia</taxon>
        <taxon>Cytophagales</taxon>
        <taxon>Spirosomataceae</taxon>
        <taxon>Runella</taxon>
    </lineage>
</organism>
<dbReference type="EMBL" id="CP002859">
    <property type="protein sequence ID" value="AEI50395.1"/>
    <property type="molecule type" value="Genomic_DNA"/>
</dbReference>
<protein>
    <submittedName>
        <fullName evidence="2">Uncharacterized protein</fullName>
    </submittedName>
</protein>
<dbReference type="KEGG" id="rsi:Runsl_4044"/>
<dbReference type="Proteomes" id="UP000000493">
    <property type="component" value="Chromosome"/>
</dbReference>
<sequence length="195" mass="23780">MLSTYYIMPDLKPNQYVYESNILVQEYGFGWAAFLLYMYGTGMLFVIVYLYYQNWFKDQKILNVRYWVTEFQYSLSKRKNCDYKKNDKDCIFHIVLYFASFFCIYFFAFQKIYAAFDNLILGLFMRRFEIKHELNETFIINKQQDSFNDFILFWVAGESVRERIYVPLIEVFLGLCLIFFFLQKGEKEFFDDKLS</sequence>
<accession>A0A7U3ZNC4</accession>
<evidence type="ECO:0000256" key="1">
    <source>
        <dbReference type="SAM" id="Phobius"/>
    </source>
</evidence>